<name>A0A4Y9YVY2_9APHY</name>
<feature type="compositionally biased region" description="Acidic residues" evidence="10">
    <location>
        <begin position="1116"/>
        <end position="1129"/>
    </location>
</feature>
<dbReference type="InterPro" id="IPR036427">
    <property type="entry name" value="Bromodomain-like_sf"/>
</dbReference>
<dbReference type="Pfam" id="PF00439">
    <property type="entry name" value="Bromodomain"/>
    <property type="match status" value="1"/>
</dbReference>
<gene>
    <name evidence="15" type="ORF">EVJ58_g2074</name>
</gene>
<dbReference type="InterPro" id="IPR001965">
    <property type="entry name" value="Znf_PHD"/>
</dbReference>
<dbReference type="PROSITE" id="PS50016">
    <property type="entry name" value="ZF_PHD_2"/>
    <property type="match status" value="1"/>
</dbReference>
<keyword evidence="4 9" id="KW-0863">Zinc-finger</keyword>
<feature type="compositionally biased region" description="Acidic residues" evidence="10">
    <location>
        <begin position="1014"/>
        <end position="1042"/>
    </location>
</feature>
<feature type="domain" description="PHD-type" evidence="14">
    <location>
        <begin position="206"/>
        <end position="320"/>
    </location>
</feature>
<proteinExistence type="predicted"/>
<dbReference type="GO" id="GO:0006325">
    <property type="term" value="P:chromatin organization"/>
    <property type="evidence" value="ECO:0007669"/>
    <property type="project" value="UniProtKB-ARBA"/>
</dbReference>
<dbReference type="GO" id="GO:0005634">
    <property type="term" value="C:nucleus"/>
    <property type="evidence" value="ECO:0007669"/>
    <property type="project" value="UniProtKB-SubCell"/>
</dbReference>
<feature type="region of interest" description="Disordered" evidence="10">
    <location>
        <begin position="1333"/>
        <end position="1359"/>
    </location>
</feature>
<dbReference type="Proteomes" id="UP000298390">
    <property type="component" value="Unassembled WGS sequence"/>
</dbReference>
<evidence type="ECO:0000259" key="11">
    <source>
        <dbReference type="PROSITE" id="PS50014"/>
    </source>
</evidence>
<evidence type="ECO:0000256" key="5">
    <source>
        <dbReference type="ARBA" id="ARBA00022833"/>
    </source>
</evidence>
<evidence type="ECO:0000256" key="7">
    <source>
        <dbReference type="ARBA" id="ARBA00023242"/>
    </source>
</evidence>
<feature type="region of interest" description="Disordered" evidence="10">
    <location>
        <begin position="594"/>
        <end position="625"/>
    </location>
</feature>
<feature type="compositionally biased region" description="Basic and acidic residues" evidence="10">
    <location>
        <begin position="889"/>
        <end position="909"/>
    </location>
</feature>
<dbReference type="InterPro" id="IPR000313">
    <property type="entry name" value="PWWP_dom"/>
</dbReference>
<dbReference type="PROSITE" id="PS01359">
    <property type="entry name" value="ZF_PHD_1"/>
    <property type="match status" value="1"/>
</dbReference>
<reference evidence="15 16" key="1">
    <citation type="submission" date="2019-01" db="EMBL/GenBank/DDBJ databases">
        <title>Genome sequencing of the rare red list fungi Fomitopsis rosea.</title>
        <authorList>
            <person name="Buettner E."/>
            <person name="Kellner H."/>
        </authorList>
    </citation>
    <scope>NUCLEOTIDE SEQUENCE [LARGE SCALE GENOMIC DNA]</scope>
    <source>
        <strain evidence="15 16">DSM 105464</strain>
    </source>
</reference>
<dbReference type="STRING" id="34475.A0A4Y9YVY2"/>
<evidence type="ECO:0000313" key="16">
    <source>
        <dbReference type="Proteomes" id="UP000298390"/>
    </source>
</evidence>
<keyword evidence="2" id="KW-0479">Metal-binding</keyword>
<dbReference type="SUPFAM" id="SSF47370">
    <property type="entry name" value="Bromodomain"/>
    <property type="match status" value="1"/>
</dbReference>
<dbReference type="InterPro" id="IPR019787">
    <property type="entry name" value="Znf_PHD-finger"/>
</dbReference>
<evidence type="ECO:0000259" key="12">
    <source>
        <dbReference type="PROSITE" id="PS50016"/>
    </source>
</evidence>
<keyword evidence="7" id="KW-0539">Nucleus</keyword>
<dbReference type="InterPro" id="IPR019786">
    <property type="entry name" value="Zinc_finger_PHD-type_CS"/>
</dbReference>
<feature type="compositionally biased region" description="Basic and acidic residues" evidence="10">
    <location>
        <begin position="980"/>
        <end position="991"/>
    </location>
</feature>
<dbReference type="GO" id="GO:0008270">
    <property type="term" value="F:zinc ion binding"/>
    <property type="evidence" value="ECO:0007669"/>
    <property type="project" value="UniProtKB-KW"/>
</dbReference>
<evidence type="ECO:0000256" key="4">
    <source>
        <dbReference type="ARBA" id="ARBA00022771"/>
    </source>
</evidence>
<keyword evidence="3" id="KW-0677">Repeat</keyword>
<dbReference type="PROSITE" id="PS51805">
    <property type="entry name" value="EPHD"/>
    <property type="match status" value="1"/>
</dbReference>
<comment type="caution">
    <text evidence="15">The sequence shown here is derived from an EMBL/GenBank/DDBJ whole genome shotgun (WGS) entry which is preliminary data.</text>
</comment>
<dbReference type="InterPro" id="IPR001487">
    <property type="entry name" value="Bromodomain"/>
</dbReference>
<dbReference type="GO" id="GO:0006357">
    <property type="term" value="P:regulation of transcription by RNA polymerase II"/>
    <property type="evidence" value="ECO:0007669"/>
    <property type="project" value="TreeGrafter"/>
</dbReference>
<feature type="region of interest" description="Disordered" evidence="10">
    <location>
        <begin position="690"/>
        <end position="767"/>
    </location>
</feature>
<dbReference type="SUPFAM" id="SSF63748">
    <property type="entry name" value="Tudor/PWWP/MBT"/>
    <property type="match status" value="1"/>
</dbReference>
<feature type="compositionally biased region" description="Basic and acidic residues" evidence="10">
    <location>
        <begin position="932"/>
        <end position="949"/>
    </location>
</feature>
<feature type="domain" description="PWWP" evidence="13">
    <location>
        <begin position="1228"/>
        <end position="1299"/>
    </location>
</feature>
<keyword evidence="6 8" id="KW-0103">Bromodomain</keyword>
<feature type="compositionally biased region" description="Low complexity" evidence="10">
    <location>
        <begin position="1043"/>
        <end position="1053"/>
    </location>
</feature>
<dbReference type="InterPro" id="IPR013083">
    <property type="entry name" value="Znf_RING/FYVE/PHD"/>
</dbReference>
<dbReference type="InterPro" id="IPR034732">
    <property type="entry name" value="EPHD"/>
</dbReference>
<dbReference type="Pfam" id="PF10513">
    <property type="entry name" value="EPL1"/>
    <property type="match status" value="2"/>
</dbReference>
<feature type="compositionally biased region" description="Acidic residues" evidence="10">
    <location>
        <begin position="1194"/>
        <end position="1213"/>
    </location>
</feature>
<feature type="compositionally biased region" description="Acidic residues" evidence="10">
    <location>
        <begin position="1071"/>
        <end position="1080"/>
    </location>
</feature>
<evidence type="ECO:0000259" key="14">
    <source>
        <dbReference type="PROSITE" id="PS51805"/>
    </source>
</evidence>
<evidence type="ECO:0000313" key="15">
    <source>
        <dbReference type="EMBL" id="TFY65289.1"/>
    </source>
</evidence>
<feature type="compositionally biased region" description="Acidic residues" evidence="10">
    <location>
        <begin position="601"/>
        <end position="612"/>
    </location>
</feature>
<organism evidence="15 16">
    <name type="scientific">Rhodofomes roseus</name>
    <dbReference type="NCBI Taxonomy" id="34475"/>
    <lineage>
        <taxon>Eukaryota</taxon>
        <taxon>Fungi</taxon>
        <taxon>Dikarya</taxon>
        <taxon>Basidiomycota</taxon>
        <taxon>Agaricomycotina</taxon>
        <taxon>Agaricomycetes</taxon>
        <taxon>Polyporales</taxon>
        <taxon>Rhodofomes</taxon>
    </lineage>
</organism>
<feature type="region of interest" description="Disordered" evidence="10">
    <location>
        <begin position="788"/>
        <end position="1221"/>
    </location>
</feature>
<feature type="compositionally biased region" description="Low complexity" evidence="10">
    <location>
        <begin position="1164"/>
        <end position="1175"/>
    </location>
</feature>
<dbReference type="CDD" id="cd05839">
    <property type="entry name" value="PWWP_BRPF"/>
    <property type="match status" value="1"/>
</dbReference>
<evidence type="ECO:0000256" key="2">
    <source>
        <dbReference type="ARBA" id="ARBA00022723"/>
    </source>
</evidence>
<dbReference type="EMBL" id="SEKV01000073">
    <property type="protein sequence ID" value="TFY65289.1"/>
    <property type="molecule type" value="Genomic_DNA"/>
</dbReference>
<dbReference type="Gene3D" id="2.30.30.140">
    <property type="match status" value="1"/>
</dbReference>
<dbReference type="InterPro" id="IPR011011">
    <property type="entry name" value="Znf_FYVE_PHD"/>
</dbReference>
<feature type="region of interest" description="Disordered" evidence="10">
    <location>
        <begin position="340"/>
        <end position="359"/>
    </location>
</feature>
<dbReference type="SMART" id="SM00249">
    <property type="entry name" value="PHD"/>
    <property type="match status" value="2"/>
</dbReference>
<dbReference type="InterPro" id="IPR050701">
    <property type="entry name" value="Histone_Mod_Regulator"/>
</dbReference>
<comment type="subcellular location">
    <subcellularLocation>
        <location evidence="1">Nucleus</location>
    </subcellularLocation>
</comment>
<dbReference type="Pfam" id="PF13831">
    <property type="entry name" value="PHD_2"/>
    <property type="match status" value="1"/>
</dbReference>
<keyword evidence="5" id="KW-0862">Zinc</keyword>
<dbReference type="FunFam" id="3.30.40.10:FF:000008">
    <property type="entry name" value="Bromodomain containing 1, isoform CRA_a"/>
    <property type="match status" value="1"/>
</dbReference>
<dbReference type="FunFam" id="3.30.40.10:FF:000007">
    <property type="entry name" value="Bromodomain containing 1, isoform CRA_b"/>
    <property type="match status" value="1"/>
</dbReference>
<protein>
    <recommendedName>
        <fullName evidence="17">Peregrin</fullName>
    </recommendedName>
</protein>
<dbReference type="CDD" id="cd15492">
    <property type="entry name" value="PHD_BRPF_JADE_like"/>
    <property type="match status" value="1"/>
</dbReference>
<dbReference type="SMART" id="SM00297">
    <property type="entry name" value="BROMO"/>
    <property type="match status" value="1"/>
</dbReference>
<dbReference type="Pfam" id="PF00855">
    <property type="entry name" value="PWWP"/>
    <property type="match status" value="1"/>
</dbReference>
<evidence type="ECO:0000256" key="1">
    <source>
        <dbReference type="ARBA" id="ARBA00004123"/>
    </source>
</evidence>
<dbReference type="PROSITE" id="PS50812">
    <property type="entry name" value="PWWP"/>
    <property type="match status" value="1"/>
</dbReference>
<evidence type="ECO:0000256" key="8">
    <source>
        <dbReference type="PROSITE-ProRule" id="PRU00035"/>
    </source>
</evidence>
<feature type="compositionally biased region" description="Basic and acidic residues" evidence="10">
    <location>
        <begin position="1333"/>
        <end position="1344"/>
    </location>
</feature>
<dbReference type="PROSITE" id="PS50014">
    <property type="entry name" value="BROMODOMAIN_2"/>
    <property type="match status" value="1"/>
</dbReference>
<dbReference type="CDD" id="cd04369">
    <property type="entry name" value="Bromodomain"/>
    <property type="match status" value="1"/>
</dbReference>
<dbReference type="PANTHER" id="PTHR13793:SF107">
    <property type="entry name" value="BROMODOMAIN-CONTAINING PROTEIN HOMOLOG"/>
    <property type="match status" value="1"/>
</dbReference>
<feature type="compositionally biased region" description="Low complexity" evidence="10">
    <location>
        <begin position="1060"/>
        <end position="1070"/>
    </location>
</feature>
<dbReference type="SMART" id="SM00293">
    <property type="entry name" value="PWWP"/>
    <property type="match status" value="1"/>
</dbReference>
<evidence type="ECO:0000256" key="9">
    <source>
        <dbReference type="PROSITE-ProRule" id="PRU00146"/>
    </source>
</evidence>
<dbReference type="PRINTS" id="PR00503">
    <property type="entry name" value="BROMODOMAIN"/>
</dbReference>
<sequence>MARGVSPGPSPLPKVSFSKVQDDFASYPSGVHEQQMRSFGYNDFSEFKRPEHYIRYIEPLESELSEQVEYDMDEQDIIELADGELTYLYIRVYLYFDIDQEWLDAVNAERKKEGHGAVSYELLEIIMDRLEKEWFDLTKNVPKPDMALPSEDSTCAICDDSEGENTNAIVFCDGCNLAVHQDCYGVPYIPEGQWLCRKCTVSPENPVSCVLCPSEGGAFKQTAHGDWVHLLCAIWVPETRVANDVFMEPITGIDRISKQRWRLKCSLCDVKDGACIQCNKPSCVIAFHVTCARKEKLLMPMKASQGSEAPMLAAFCEKHLPQEQQDARVAALEAERAEAEVFDPRNPSPKSSKSARAYAKTYKPGPPLVPRIILERILQYISKVAVRHKRDFVTLVCKYWSLKREARRGAAFLKRLHLEPWTANAGSSQHTDEEKAIKLEYMKRQRRDLESIRMISEMCRKRESLKLERAEAIQYVFDKLLLAHEQVLRHAFERITAADRMDIFRDPVSLEVVPDYLEIVERPICWSMIDQKLNGHQYLDLQEFKDDVKLVATNAMLYNKPGTTYHKTAQKVLGAAEPIMAELDKLIFRPSINHASATDDGTQDSDAMEEDGPPSSPPRPAVGDLEPPVELLDLILSEDAIKDDIDLVLGKPPLDALFSYELPKEKPPPPEPEPKPVKVKINRKLILERKRRERLDASPGFRALRSRRSSANLTQPEAEVPEATVEEAQPEAGPSTQLLEPDVSPEEEPETPAKVGRPRKKHVIAEPGKIPAEMVEAVDNQQSFKMFDKGWILPPDQVRGGRQRQRPVPQPTPTKKRGKGVRGKSLLAAPTSTPAENETLKADEEAAAASEQVEPARASSEPAPEEAPPPAEPIQDQVTASEEPALQDKVSEAETDAVAHDGLPERRTPPAELHPVVETAVEPTSAEDVSMDEVRAPDVSMEQERRAEAPVDVSVTTEVPVDAPPPIEEVEHPAWGQQDAPRESDSIEEVSKQLQTTDDDGHVQPNPADREPEPEPEPEQEQEQEQEPEQEQEQEPEPEPAVEEPAAPQPLQENEYTGVQPAESIAAPAEPESEAQEDVQPEATVEEPAGPVILNNESMEVDQPVVADAQLSEVPEAAEEEDAEDDEPDEPPRIIYIETLDTPAIRREKNLQKRLEKERKKAEAAAAAEAATAQAGPSRQADDDSKSNWSDLSDLSDAEDEDPSADQGEDEEKEPGAVVLNDGEFLEGGTLVWAKADTFPWWPAVVFESDDIAVPKRILTWRNRVEDETDGPLHIVRFFDSKNTWQCLELDRMRMLGENHELDQDMLATVSKIQKWKNFKIRQQCREAFRRAMSERETDEETRHTGTPATGFGMDVDPH</sequence>
<evidence type="ECO:0000256" key="10">
    <source>
        <dbReference type="SAM" id="MobiDB-lite"/>
    </source>
</evidence>
<feature type="domain" description="Bromo" evidence="11">
    <location>
        <begin position="496"/>
        <end position="566"/>
    </location>
</feature>
<dbReference type="Pfam" id="PF13832">
    <property type="entry name" value="zf-HC5HC2H_2"/>
    <property type="match status" value="1"/>
</dbReference>
<evidence type="ECO:0000259" key="13">
    <source>
        <dbReference type="PROSITE" id="PS50812"/>
    </source>
</evidence>
<feature type="domain" description="PHD-type" evidence="12">
    <location>
        <begin position="152"/>
        <end position="202"/>
    </location>
</feature>
<feature type="compositionally biased region" description="Basic and acidic residues" evidence="10">
    <location>
        <begin position="1144"/>
        <end position="1163"/>
    </location>
</feature>
<evidence type="ECO:0000256" key="3">
    <source>
        <dbReference type="ARBA" id="ARBA00022737"/>
    </source>
</evidence>
<dbReference type="PANTHER" id="PTHR13793">
    <property type="entry name" value="PHD FINGER PROTEINS"/>
    <property type="match status" value="1"/>
</dbReference>
<dbReference type="InterPro" id="IPR019542">
    <property type="entry name" value="Enhancer_polycomb-like_N"/>
</dbReference>
<accession>A0A4Y9YVY2</accession>
<evidence type="ECO:0000256" key="6">
    <source>
        <dbReference type="ARBA" id="ARBA00023117"/>
    </source>
</evidence>
<dbReference type="Gene3D" id="1.20.920.10">
    <property type="entry name" value="Bromodomain-like"/>
    <property type="match status" value="1"/>
</dbReference>
<dbReference type="Gene3D" id="3.30.40.10">
    <property type="entry name" value="Zinc/RING finger domain, C3HC4 (zinc finger)"/>
    <property type="match status" value="2"/>
</dbReference>
<dbReference type="SUPFAM" id="SSF57903">
    <property type="entry name" value="FYVE/PHD zinc finger"/>
    <property type="match status" value="1"/>
</dbReference>
<evidence type="ECO:0008006" key="17">
    <source>
        <dbReference type="Google" id="ProtNLM"/>
    </source>
</evidence>